<dbReference type="InterPro" id="IPR051276">
    <property type="entry name" value="Saccharopine_DH-like_oxidrdct"/>
</dbReference>
<dbReference type="SUPFAM" id="SSF51735">
    <property type="entry name" value="NAD(P)-binding Rossmann-fold domains"/>
    <property type="match status" value="1"/>
</dbReference>
<dbReference type="GO" id="GO:0005886">
    <property type="term" value="C:plasma membrane"/>
    <property type="evidence" value="ECO:0007669"/>
    <property type="project" value="TreeGrafter"/>
</dbReference>
<dbReference type="EMBL" id="KN881627">
    <property type="protein sequence ID" value="KIY53232.1"/>
    <property type="molecule type" value="Genomic_DNA"/>
</dbReference>
<dbReference type="GO" id="GO:0005811">
    <property type="term" value="C:lipid droplet"/>
    <property type="evidence" value="ECO:0007669"/>
    <property type="project" value="TreeGrafter"/>
</dbReference>
<dbReference type="OrthoDB" id="10268090at2759"/>
<dbReference type="Pfam" id="PF03435">
    <property type="entry name" value="Sacchrp_dh_NADP"/>
    <property type="match status" value="1"/>
</dbReference>
<comment type="similarity">
    <text evidence="1">Belongs to the saccharopine dehydrogenase family.</text>
</comment>
<evidence type="ECO:0000256" key="1">
    <source>
        <dbReference type="ARBA" id="ARBA00038048"/>
    </source>
</evidence>
<protein>
    <recommendedName>
        <fullName evidence="2">Saccharopine dehydrogenase NADP binding domain-containing protein</fullName>
    </recommendedName>
</protein>
<dbReference type="GO" id="GO:0005739">
    <property type="term" value="C:mitochondrion"/>
    <property type="evidence" value="ECO:0007669"/>
    <property type="project" value="TreeGrafter"/>
</dbReference>
<sequence length="425" mass="46058">MAEVYDIVVLGATGFTGRLITRYLAGHPEYKAQAFTLAIAGRSEDKLKSLVASESLPDAVGVLAVDVTNSKSLEVVVQQAKVVLTCIGPYWRWGTPVVEACVKYGKQYVDISGEPYWTSEIIDKFHDAAVANGATVVPCCGLDCVPSDVVAFLGNKTLKEAVPNINIAQSCSSWKMLSGISGGSLATMLTAVTEVPSNTLSLSTKPYALSPVEGLAYQQNRLVYTLPHIKPSIYGSFFIIGGSNRTIVERTWGLHEALEGDERSRLRYGPNFVYEESQRASSRLSAALTSWVMDLAMYAVKLRVVRWLISKWLPQPGEGPSEEALQNGYLDVLNITVSENDTDQSAPSLCAKTVVRSHGDGYVATAVLASESALCLLHKEKLPRLGQRGGVLTTMSAFGDILIDRLRASGRMEIESSLLEDAKTR</sequence>
<dbReference type="AlphaFoldDB" id="A0A0D7ANU7"/>
<evidence type="ECO:0000259" key="2">
    <source>
        <dbReference type="Pfam" id="PF03435"/>
    </source>
</evidence>
<gene>
    <name evidence="3" type="ORF">FISHEDRAFT_63417</name>
</gene>
<evidence type="ECO:0000313" key="4">
    <source>
        <dbReference type="Proteomes" id="UP000054144"/>
    </source>
</evidence>
<keyword evidence="4" id="KW-1185">Reference proteome</keyword>
<evidence type="ECO:0000313" key="3">
    <source>
        <dbReference type="EMBL" id="KIY53232.1"/>
    </source>
</evidence>
<dbReference type="InterPro" id="IPR005097">
    <property type="entry name" value="Sacchrp_dh_NADP-bd"/>
</dbReference>
<proteinExistence type="inferred from homology"/>
<reference evidence="3 4" key="1">
    <citation type="journal article" date="2015" name="Fungal Genet. Biol.">
        <title>Evolution of novel wood decay mechanisms in Agaricales revealed by the genome sequences of Fistulina hepatica and Cylindrobasidium torrendii.</title>
        <authorList>
            <person name="Floudas D."/>
            <person name="Held B.W."/>
            <person name="Riley R."/>
            <person name="Nagy L.G."/>
            <person name="Koehler G."/>
            <person name="Ransdell A.S."/>
            <person name="Younus H."/>
            <person name="Chow J."/>
            <person name="Chiniquy J."/>
            <person name="Lipzen A."/>
            <person name="Tritt A."/>
            <person name="Sun H."/>
            <person name="Haridas S."/>
            <person name="LaButti K."/>
            <person name="Ohm R.A."/>
            <person name="Kues U."/>
            <person name="Blanchette R.A."/>
            <person name="Grigoriev I.V."/>
            <person name="Minto R.E."/>
            <person name="Hibbett D.S."/>
        </authorList>
    </citation>
    <scope>NUCLEOTIDE SEQUENCE [LARGE SCALE GENOMIC DNA]</scope>
    <source>
        <strain evidence="3 4">ATCC 64428</strain>
    </source>
</reference>
<dbReference type="Proteomes" id="UP000054144">
    <property type="component" value="Unassembled WGS sequence"/>
</dbReference>
<dbReference type="GO" id="GO:0009247">
    <property type="term" value="P:glycolipid biosynthetic process"/>
    <property type="evidence" value="ECO:0007669"/>
    <property type="project" value="TreeGrafter"/>
</dbReference>
<organism evidence="3 4">
    <name type="scientific">Fistulina hepatica ATCC 64428</name>
    <dbReference type="NCBI Taxonomy" id="1128425"/>
    <lineage>
        <taxon>Eukaryota</taxon>
        <taxon>Fungi</taxon>
        <taxon>Dikarya</taxon>
        <taxon>Basidiomycota</taxon>
        <taxon>Agaricomycotina</taxon>
        <taxon>Agaricomycetes</taxon>
        <taxon>Agaricomycetidae</taxon>
        <taxon>Agaricales</taxon>
        <taxon>Fistulinaceae</taxon>
        <taxon>Fistulina</taxon>
    </lineage>
</organism>
<name>A0A0D7ANU7_9AGAR</name>
<feature type="domain" description="Saccharopine dehydrogenase NADP binding" evidence="2">
    <location>
        <begin position="7"/>
        <end position="137"/>
    </location>
</feature>
<dbReference type="Gene3D" id="3.40.50.720">
    <property type="entry name" value="NAD(P)-binding Rossmann-like Domain"/>
    <property type="match status" value="1"/>
</dbReference>
<dbReference type="PANTHER" id="PTHR12286">
    <property type="entry name" value="SACCHAROPINE DEHYDROGENASE-LIKE OXIDOREDUCTASE"/>
    <property type="match status" value="1"/>
</dbReference>
<accession>A0A0D7ANU7</accession>
<dbReference type="PANTHER" id="PTHR12286:SF5">
    <property type="entry name" value="SACCHAROPINE DEHYDROGENASE-LIKE OXIDOREDUCTASE"/>
    <property type="match status" value="1"/>
</dbReference>
<dbReference type="InterPro" id="IPR036291">
    <property type="entry name" value="NAD(P)-bd_dom_sf"/>
</dbReference>